<sequence>MASNTSSAFTSVLANSKIVGANISPQIDNVLETITNIGAWQLLATILAVCVVYDQVSYIMSKGSIEGPAWKMPFMGPFLQSMNPKFEEYYGKWCSGPLSCVSVFHKFVVIASTRDMARKVLNSPAYVKPCVVDVAHKLLGADNWVFLDGKPHVDFRKGLNGLFTRQALECYLPGQEEVYQRYFKRFLEVTRENNGEPVPFMAEFRELMCAVSCRTFVGHYISEEAVKKIADDYYLITAALELVNFPIIIPFTKTWYGKKASDMVLAEFAKCAAKSKVRMAAGGEVSCIMDGWVLQMVKSERYREAQAKGEATDAEKPSPLLRMFSDYEISQTIFTFLFASQDATSSAATWLFQTCAQRPDVLDRVREENMKVRNGDIHAELNMDQLESLTYTRAVVRELLRYRPPVLMVPYQVKKPFPITENYTVPKGSMLIPTTYMALHDPEVYDNPDEFDPERYYSGDAEERGAKNYLVFGTGPHYCLGQTYAQLNLALFLGKASVQLKWTHHPTPLSEEIKVFATIFPKDDCPLTFEERA</sequence>
<reference evidence="1" key="1">
    <citation type="submission" date="2022-10" db="EMBL/GenBank/DDBJ databases">
        <title>Complete Genome of Trichothecium roseum strain YXFP-22015, a Plant Pathogen Isolated from Citrus.</title>
        <authorList>
            <person name="Wang Y."/>
            <person name="Zhu L."/>
        </authorList>
    </citation>
    <scope>NUCLEOTIDE SEQUENCE</scope>
    <source>
        <strain evidence="1">YXFP-22015</strain>
    </source>
</reference>
<name>A0ACC0V6Q4_9HYPO</name>
<accession>A0ACC0V6Q4</accession>
<evidence type="ECO:0000313" key="2">
    <source>
        <dbReference type="Proteomes" id="UP001163324"/>
    </source>
</evidence>
<protein>
    <submittedName>
        <fullName evidence="1">Uncharacterized protein</fullName>
    </submittedName>
</protein>
<dbReference type="Proteomes" id="UP001163324">
    <property type="component" value="Chromosome 3"/>
</dbReference>
<keyword evidence="2" id="KW-1185">Reference proteome</keyword>
<evidence type="ECO:0000313" key="1">
    <source>
        <dbReference type="EMBL" id="KAI9901529.1"/>
    </source>
</evidence>
<proteinExistence type="predicted"/>
<organism evidence="1 2">
    <name type="scientific">Trichothecium roseum</name>
    <dbReference type="NCBI Taxonomy" id="47278"/>
    <lineage>
        <taxon>Eukaryota</taxon>
        <taxon>Fungi</taxon>
        <taxon>Dikarya</taxon>
        <taxon>Ascomycota</taxon>
        <taxon>Pezizomycotina</taxon>
        <taxon>Sordariomycetes</taxon>
        <taxon>Hypocreomycetidae</taxon>
        <taxon>Hypocreales</taxon>
        <taxon>Hypocreales incertae sedis</taxon>
        <taxon>Trichothecium</taxon>
    </lineage>
</organism>
<comment type="caution">
    <text evidence="1">The sequence shown here is derived from an EMBL/GenBank/DDBJ whole genome shotgun (WGS) entry which is preliminary data.</text>
</comment>
<dbReference type="EMBL" id="CM047942">
    <property type="protein sequence ID" value="KAI9901529.1"/>
    <property type="molecule type" value="Genomic_DNA"/>
</dbReference>
<gene>
    <name evidence="1" type="ORF">N3K66_003346</name>
</gene>